<protein>
    <submittedName>
        <fullName evidence="1">Uncharacterized protein</fullName>
    </submittedName>
</protein>
<feature type="non-terminal residue" evidence="1">
    <location>
        <position position="1"/>
    </location>
</feature>
<dbReference type="Proteomes" id="UP000308600">
    <property type="component" value="Unassembled WGS sequence"/>
</dbReference>
<evidence type="ECO:0000313" key="1">
    <source>
        <dbReference type="EMBL" id="TFK61214.1"/>
    </source>
</evidence>
<name>A0ACD3A744_9AGAR</name>
<keyword evidence="2" id="KW-1185">Reference proteome</keyword>
<accession>A0ACD3A744</accession>
<sequence>VGRTDGEAPERGWSHINPIALSTCEMGPGSRRDTLDDHFGDLNWKKTYQMGITLLKRIKTAVKESSEQTLLFHRYDLGLRKKLGDDVSIWEDELIAWENDRSHPNPFESRIKKPTQEAVRRALAEEDRKAQQEGTAYVLHSMFSGSELIAVGLELEEQQRRLHIDTKLLGLHSTDDQKAKLLTKGNGLYRRIAQWIEVQERYIPSTHTLRQDEASAANSIKEPWETPLFLPSSIPHSTPCDTRLQDAEWRLRSAQAHTALDELRRMLRLRAYLYIDKDKFSRGQHQNTRSHSHIHRTQTKIDAAVAKYRAARASIASLAGLYTGSDWKDEFPILKDEDIHSLEKKKAEPAEGRRKVSWIWGVLGDGDVTMENDELKDDLRVEWCKSRARSKRWKEEVLLLQEEMRRVLMFFESEAKVWRSRADFSMFFDSESKTWKSRTEVSKANLDEVGFEGFSAYALQQAALRFELKCNFETLWTGVDDYVQSKGKTPTLPLETIVEEPVDEDTMDCSSE</sequence>
<proteinExistence type="predicted"/>
<dbReference type="EMBL" id="ML208683">
    <property type="protein sequence ID" value="TFK61214.1"/>
    <property type="molecule type" value="Genomic_DNA"/>
</dbReference>
<organism evidence="1 2">
    <name type="scientific">Pluteus cervinus</name>
    <dbReference type="NCBI Taxonomy" id="181527"/>
    <lineage>
        <taxon>Eukaryota</taxon>
        <taxon>Fungi</taxon>
        <taxon>Dikarya</taxon>
        <taxon>Basidiomycota</taxon>
        <taxon>Agaricomycotina</taxon>
        <taxon>Agaricomycetes</taxon>
        <taxon>Agaricomycetidae</taxon>
        <taxon>Agaricales</taxon>
        <taxon>Pluteineae</taxon>
        <taxon>Pluteaceae</taxon>
        <taxon>Pluteus</taxon>
    </lineage>
</organism>
<evidence type="ECO:0000313" key="2">
    <source>
        <dbReference type="Proteomes" id="UP000308600"/>
    </source>
</evidence>
<reference evidence="1 2" key="1">
    <citation type="journal article" date="2019" name="Nat. Ecol. Evol.">
        <title>Megaphylogeny resolves global patterns of mushroom evolution.</title>
        <authorList>
            <person name="Varga T."/>
            <person name="Krizsan K."/>
            <person name="Foldi C."/>
            <person name="Dima B."/>
            <person name="Sanchez-Garcia M."/>
            <person name="Sanchez-Ramirez S."/>
            <person name="Szollosi G.J."/>
            <person name="Szarkandi J.G."/>
            <person name="Papp V."/>
            <person name="Albert L."/>
            <person name="Andreopoulos W."/>
            <person name="Angelini C."/>
            <person name="Antonin V."/>
            <person name="Barry K.W."/>
            <person name="Bougher N.L."/>
            <person name="Buchanan P."/>
            <person name="Buyck B."/>
            <person name="Bense V."/>
            <person name="Catcheside P."/>
            <person name="Chovatia M."/>
            <person name="Cooper J."/>
            <person name="Damon W."/>
            <person name="Desjardin D."/>
            <person name="Finy P."/>
            <person name="Geml J."/>
            <person name="Haridas S."/>
            <person name="Hughes K."/>
            <person name="Justo A."/>
            <person name="Karasinski D."/>
            <person name="Kautmanova I."/>
            <person name="Kiss B."/>
            <person name="Kocsube S."/>
            <person name="Kotiranta H."/>
            <person name="LaButti K.M."/>
            <person name="Lechner B.E."/>
            <person name="Liimatainen K."/>
            <person name="Lipzen A."/>
            <person name="Lukacs Z."/>
            <person name="Mihaltcheva S."/>
            <person name="Morgado L.N."/>
            <person name="Niskanen T."/>
            <person name="Noordeloos M.E."/>
            <person name="Ohm R.A."/>
            <person name="Ortiz-Santana B."/>
            <person name="Ovrebo C."/>
            <person name="Racz N."/>
            <person name="Riley R."/>
            <person name="Savchenko A."/>
            <person name="Shiryaev A."/>
            <person name="Soop K."/>
            <person name="Spirin V."/>
            <person name="Szebenyi C."/>
            <person name="Tomsovsky M."/>
            <person name="Tulloss R.E."/>
            <person name="Uehling J."/>
            <person name="Grigoriev I.V."/>
            <person name="Vagvolgyi C."/>
            <person name="Papp T."/>
            <person name="Martin F.M."/>
            <person name="Miettinen O."/>
            <person name="Hibbett D.S."/>
            <person name="Nagy L.G."/>
        </authorList>
    </citation>
    <scope>NUCLEOTIDE SEQUENCE [LARGE SCALE GENOMIC DNA]</scope>
    <source>
        <strain evidence="1 2">NL-1719</strain>
    </source>
</reference>
<gene>
    <name evidence="1" type="ORF">BDN72DRAFT_778493</name>
</gene>